<dbReference type="InterPro" id="IPR006311">
    <property type="entry name" value="TAT_signal"/>
</dbReference>
<dbReference type="GO" id="GO:0042918">
    <property type="term" value="P:alkanesulfonate transmembrane transport"/>
    <property type="evidence" value="ECO:0007669"/>
    <property type="project" value="TreeGrafter"/>
</dbReference>
<dbReference type="Proteomes" id="UP000294772">
    <property type="component" value="Unassembled WGS sequence"/>
</dbReference>
<dbReference type="OrthoDB" id="9806288at2"/>
<name>A0A2S5T0D6_9BURK</name>
<evidence type="ECO:0000313" key="8">
    <source>
        <dbReference type="Proteomes" id="UP000294772"/>
    </source>
</evidence>
<dbReference type="PROSITE" id="PS51318">
    <property type="entry name" value="TAT"/>
    <property type="match status" value="1"/>
</dbReference>
<dbReference type="Pfam" id="PF09084">
    <property type="entry name" value="NMT1"/>
    <property type="match status" value="1"/>
</dbReference>
<dbReference type="RefSeq" id="WP_104359003.1">
    <property type="nucleotide sequence ID" value="NZ_CALFFA010000021.1"/>
</dbReference>
<dbReference type="SUPFAM" id="SSF53850">
    <property type="entry name" value="Periplasmic binding protein-like II"/>
    <property type="match status" value="1"/>
</dbReference>
<dbReference type="PANTHER" id="PTHR30024:SF47">
    <property type="entry name" value="TAURINE-BINDING PERIPLASMIC PROTEIN"/>
    <property type="match status" value="1"/>
</dbReference>
<organism evidence="5 7">
    <name type="scientific">Caldimonas thermodepolymerans</name>
    <dbReference type="NCBI Taxonomy" id="215580"/>
    <lineage>
        <taxon>Bacteria</taxon>
        <taxon>Pseudomonadati</taxon>
        <taxon>Pseudomonadota</taxon>
        <taxon>Betaproteobacteria</taxon>
        <taxon>Burkholderiales</taxon>
        <taxon>Sphaerotilaceae</taxon>
        <taxon>Caldimonas</taxon>
    </lineage>
</organism>
<proteinExistence type="inferred from homology"/>
<evidence type="ECO:0000256" key="1">
    <source>
        <dbReference type="ARBA" id="ARBA00004418"/>
    </source>
</evidence>
<comment type="caution">
    <text evidence="5">The sequence shown here is derived from an EMBL/GenBank/DDBJ whole genome shotgun (WGS) entry which is preliminary data.</text>
</comment>
<dbReference type="EMBL" id="SLXF01000005">
    <property type="protein sequence ID" value="TCP07176.1"/>
    <property type="molecule type" value="Genomic_DNA"/>
</dbReference>
<evidence type="ECO:0000313" key="7">
    <source>
        <dbReference type="Proteomes" id="UP000239406"/>
    </source>
</evidence>
<feature type="domain" description="SsuA/THI5-like" evidence="4">
    <location>
        <begin position="54"/>
        <end position="268"/>
    </location>
</feature>
<evidence type="ECO:0000256" key="2">
    <source>
        <dbReference type="ARBA" id="ARBA00010742"/>
    </source>
</evidence>
<gene>
    <name evidence="5" type="ORF">C1702_17505</name>
    <name evidence="6" type="ORF">EV676_105199</name>
</gene>
<evidence type="ECO:0000259" key="4">
    <source>
        <dbReference type="Pfam" id="PF09084"/>
    </source>
</evidence>
<keyword evidence="3" id="KW-0732">Signal</keyword>
<keyword evidence="7" id="KW-1185">Reference proteome</keyword>
<evidence type="ECO:0000313" key="5">
    <source>
        <dbReference type="EMBL" id="PPE68379.1"/>
    </source>
</evidence>
<dbReference type="EMBL" id="PSNY01000030">
    <property type="protein sequence ID" value="PPE68379.1"/>
    <property type="molecule type" value="Genomic_DNA"/>
</dbReference>
<evidence type="ECO:0000313" key="6">
    <source>
        <dbReference type="EMBL" id="TCP07176.1"/>
    </source>
</evidence>
<dbReference type="Proteomes" id="UP000239406">
    <property type="component" value="Unassembled WGS sequence"/>
</dbReference>
<dbReference type="PANTHER" id="PTHR30024">
    <property type="entry name" value="ALIPHATIC SULFONATES-BINDING PROTEIN-RELATED"/>
    <property type="match status" value="1"/>
</dbReference>
<sequence>MARPSHVLSIPLQRRGMLRALGVAACATVASPGRWARPAPNRVRVALEREGSLAHLPLIVAQRLGYFRQEGLDVVLIELAGAAAVFEAVQAGRAEAGSGPYLGVLQRQLRGEAVQTIVLQGRVPQVALGVSVRLLPAYRGPGDLRGRRIGVPAPGTMGHVLARLWLAREAVAPDEVEWVSLAPVNSAVLALRSGEVDALSHLEPGMTQLEQKGELRTIADARTLKGAQQVFGGPLPGTCLFVPQASVTRQGAACQALVNGVARALAWLQTAQPQDIISTVPEASMMGDRALYLASFYRLRESYSPDGLLGEAGGRTAWNVVTLLGEGREARAEEVLARSYTNEFAERARTRLSKT</sequence>
<reference evidence="6 8" key="2">
    <citation type="submission" date="2019-03" db="EMBL/GenBank/DDBJ databases">
        <title>Genomic Encyclopedia of Type Strains, Phase IV (KMG-IV): sequencing the most valuable type-strain genomes for metagenomic binning, comparative biology and taxonomic classification.</title>
        <authorList>
            <person name="Goeker M."/>
        </authorList>
    </citation>
    <scope>NUCLEOTIDE SEQUENCE [LARGE SCALE GENOMIC DNA]</scope>
    <source>
        <strain evidence="6 8">DSM 15264</strain>
    </source>
</reference>
<dbReference type="InterPro" id="IPR015168">
    <property type="entry name" value="SsuA/THI5"/>
</dbReference>
<evidence type="ECO:0000256" key="3">
    <source>
        <dbReference type="ARBA" id="ARBA00022729"/>
    </source>
</evidence>
<dbReference type="GO" id="GO:0042597">
    <property type="term" value="C:periplasmic space"/>
    <property type="evidence" value="ECO:0007669"/>
    <property type="project" value="UniProtKB-SubCell"/>
</dbReference>
<comment type="subcellular location">
    <subcellularLocation>
        <location evidence="1">Periplasm</location>
    </subcellularLocation>
</comment>
<dbReference type="AlphaFoldDB" id="A0A2S5T0D6"/>
<dbReference type="Gene3D" id="3.40.190.10">
    <property type="entry name" value="Periplasmic binding protein-like II"/>
    <property type="match status" value="2"/>
</dbReference>
<reference evidence="5 7" key="1">
    <citation type="submission" date="2018-02" db="EMBL/GenBank/DDBJ databases">
        <title>Reclassifiation of [Polyangium] brachysporum DSM 7029 as Guopingzhaonella breviflexa gen. nov., sp. nov., a member of the family Comamonadaceae.</title>
        <authorList>
            <person name="Tang B."/>
        </authorList>
    </citation>
    <scope>NUCLEOTIDE SEQUENCE [LARGE SCALE GENOMIC DNA]</scope>
    <source>
        <strain evidence="5 7">DSM 15344</strain>
    </source>
</reference>
<comment type="similarity">
    <text evidence="2">Belongs to the bacterial solute-binding protein SsuA/TauA family.</text>
</comment>
<protein>
    <submittedName>
        <fullName evidence="5">ABC transporter substrate-binding protein</fullName>
    </submittedName>
    <submittedName>
        <fullName evidence="6">NitT/TauT family transport system substrate-binding protein</fullName>
    </submittedName>
</protein>
<accession>A0A2S5T0D6</accession>